<dbReference type="AlphaFoldDB" id="A0A081NJQ7"/>
<protein>
    <recommendedName>
        <fullName evidence="3">Aminoglycoside phosphotransferase domain-containing protein</fullName>
    </recommendedName>
</protein>
<organism evidence="1 2">
    <name type="scientific">Endozoicomonas numazuensis</name>
    <dbReference type="NCBI Taxonomy" id="1137799"/>
    <lineage>
        <taxon>Bacteria</taxon>
        <taxon>Pseudomonadati</taxon>
        <taxon>Pseudomonadota</taxon>
        <taxon>Gammaproteobacteria</taxon>
        <taxon>Oceanospirillales</taxon>
        <taxon>Endozoicomonadaceae</taxon>
        <taxon>Endozoicomonas</taxon>
    </lineage>
</organism>
<evidence type="ECO:0000313" key="1">
    <source>
        <dbReference type="EMBL" id="KEQ18680.1"/>
    </source>
</evidence>
<keyword evidence="2" id="KW-1185">Reference proteome</keyword>
<proteinExistence type="predicted"/>
<evidence type="ECO:0008006" key="3">
    <source>
        <dbReference type="Google" id="ProtNLM"/>
    </source>
</evidence>
<name>A0A081NJQ7_9GAMM</name>
<dbReference type="Proteomes" id="UP000028073">
    <property type="component" value="Unassembled WGS sequence"/>
</dbReference>
<evidence type="ECO:0000313" key="2">
    <source>
        <dbReference type="Proteomes" id="UP000028073"/>
    </source>
</evidence>
<accession>A0A081NJQ7</accession>
<gene>
    <name evidence="1" type="ORF">GZ78_00725</name>
</gene>
<sequence>MHSHLVSAEFVELPKVPDFSVLQTYEEAIHRLFQGRGEDFRRISTDGGEIDQAYTVLFDEARWFVKIVREDCTECHLIRFENEWLLKKSLSRYRWLAKVNAQLVLPDRAATFILNRKQHYILSYPLVPGSTLRALYYQLYLASPYALNIKQKRLLRRAFFRYGQVLALSHFDPKLPAKDSAEMLSRVVRLHLPDRSGSNEIYDPVTDRIYLVDLADTAQHFGKSVKVSTDLQEWLESLVDIAMDARERDGFYCGLSYECIVNPLKQFTLGYASSLPLYKRKMVMAMMGETVTAYLQKVCVSDTREISFCPAVGIIEQQFHSY</sequence>
<reference evidence="1 2" key="1">
    <citation type="submission" date="2014-06" db="EMBL/GenBank/DDBJ databases">
        <title>Whole Genome Sequences of Three Symbiotic Endozoicomonas Bacteria.</title>
        <authorList>
            <person name="Neave M.J."/>
            <person name="Apprill A."/>
            <person name="Voolstra C.R."/>
        </authorList>
    </citation>
    <scope>NUCLEOTIDE SEQUENCE [LARGE SCALE GENOMIC DNA]</scope>
    <source>
        <strain evidence="1 2">DSM 25634</strain>
    </source>
</reference>
<comment type="caution">
    <text evidence="1">The sequence shown here is derived from an EMBL/GenBank/DDBJ whole genome shotgun (WGS) entry which is preliminary data.</text>
</comment>
<dbReference type="EMBL" id="JOKH01000001">
    <property type="protein sequence ID" value="KEQ18680.1"/>
    <property type="molecule type" value="Genomic_DNA"/>
</dbReference>